<dbReference type="InterPro" id="IPR007357">
    <property type="entry name" value="PhrB-like"/>
</dbReference>
<protein>
    <submittedName>
        <fullName evidence="1">Cryptochrome/photolyase family protein</fullName>
    </submittedName>
</protein>
<accession>A0ABT8A9V6</accession>
<dbReference type="Gene3D" id="1.10.579.10">
    <property type="entry name" value="DNA Cyclobutane Dipyrimidine Photolyase, subunit A, domain 3"/>
    <property type="match status" value="1"/>
</dbReference>
<proteinExistence type="predicted"/>
<evidence type="ECO:0000313" key="1">
    <source>
        <dbReference type="EMBL" id="MDN3566589.1"/>
    </source>
</evidence>
<dbReference type="InterPro" id="IPR052551">
    <property type="entry name" value="UV-DNA_repair_photolyase"/>
</dbReference>
<dbReference type="InterPro" id="IPR014729">
    <property type="entry name" value="Rossmann-like_a/b/a_fold"/>
</dbReference>
<dbReference type="PANTHER" id="PTHR38657:SF1">
    <property type="entry name" value="SLR1343 PROTEIN"/>
    <property type="match status" value="1"/>
</dbReference>
<dbReference type="PANTHER" id="PTHR38657">
    <property type="entry name" value="SLR1343 PROTEIN"/>
    <property type="match status" value="1"/>
</dbReference>
<dbReference type="Proteomes" id="UP001529369">
    <property type="component" value="Unassembled WGS sequence"/>
</dbReference>
<dbReference type="InterPro" id="IPR036134">
    <property type="entry name" value="Crypto/Photolyase_FAD-like_sf"/>
</dbReference>
<name>A0ABT8A9V6_9PROT</name>
<sequence length="512" mass="56676">MGLLRVLLGDQLTPGVSALAGLDPAADVVLLAEVMGECAYVPHHKQKLVLVLSAMRHFAAALEARGVRVDYVRLDDPANTGTLSGEVARAVARHRPAGIVATFPGEYRVLADMRGWEEATGLPVDIRDDDRFLADLGWFQRWAQGRKQLRMEFFYREMRRETGLLMEGEAPAGGAWNYDAENRRRLDRGVVPPAPRRFAPDAVTREVMALVEARFPANFGTLEEFAWPVTAAEAEAALADFIAHRLPRFGDYQDAMASGQPVLFHALVSTSMNLGLLSPRACCEAAEAAWRAGAAPLNAVEGFIRQILGWREYVRGIYWLKMPAYAGLNALEATRPLPWSWWGGETRMNCIRQTVRQTRDMAYAHHIQRLMVTGNFALLAGLDPAAVNEWYLAVYADAYEWVELPNTHGMVLHADGGVMASKPYAASGAYINRMSDYCRGCAYDVKQSTGPDACPFNALYWDFLARHAQRFAGNNRLAMPLQTLRKMPAEKLAGLRAQAAAFLAGPELRPDP</sequence>
<dbReference type="EMBL" id="JAUFPN010000178">
    <property type="protein sequence ID" value="MDN3566589.1"/>
    <property type="molecule type" value="Genomic_DNA"/>
</dbReference>
<dbReference type="RefSeq" id="WP_290318516.1">
    <property type="nucleotide sequence ID" value="NZ_JAUFPN010000178.1"/>
</dbReference>
<dbReference type="SUPFAM" id="SSF48173">
    <property type="entry name" value="Cryptochrome/photolyase FAD-binding domain"/>
    <property type="match status" value="1"/>
</dbReference>
<comment type="caution">
    <text evidence="1">The sequence shown here is derived from an EMBL/GenBank/DDBJ whole genome shotgun (WGS) entry which is preliminary data.</text>
</comment>
<gene>
    <name evidence="1" type="ORF">QWZ14_19625</name>
</gene>
<keyword evidence="2" id="KW-1185">Reference proteome</keyword>
<organism evidence="1 2">
    <name type="scientific">Paeniroseomonas aquatica</name>
    <dbReference type="NCBI Taxonomy" id="373043"/>
    <lineage>
        <taxon>Bacteria</taxon>
        <taxon>Pseudomonadati</taxon>
        <taxon>Pseudomonadota</taxon>
        <taxon>Alphaproteobacteria</taxon>
        <taxon>Acetobacterales</taxon>
        <taxon>Acetobacteraceae</taxon>
        <taxon>Paeniroseomonas</taxon>
    </lineage>
</organism>
<evidence type="ECO:0000313" key="2">
    <source>
        <dbReference type="Proteomes" id="UP001529369"/>
    </source>
</evidence>
<dbReference type="Gene3D" id="1.25.40.80">
    <property type="match status" value="1"/>
</dbReference>
<dbReference type="Gene3D" id="1.10.10.1710">
    <property type="entry name" value="Deoxyribodipyrimidine photolyase-related"/>
    <property type="match status" value="1"/>
</dbReference>
<dbReference type="Pfam" id="PF04244">
    <property type="entry name" value="DPRP"/>
    <property type="match status" value="1"/>
</dbReference>
<dbReference type="Gene3D" id="3.40.50.620">
    <property type="entry name" value="HUPs"/>
    <property type="match status" value="1"/>
</dbReference>
<reference evidence="2" key="1">
    <citation type="journal article" date="2019" name="Int. J. Syst. Evol. Microbiol.">
        <title>The Global Catalogue of Microorganisms (GCM) 10K type strain sequencing project: providing services to taxonomists for standard genome sequencing and annotation.</title>
        <authorList>
            <consortium name="The Broad Institute Genomics Platform"/>
            <consortium name="The Broad Institute Genome Sequencing Center for Infectious Disease"/>
            <person name="Wu L."/>
            <person name="Ma J."/>
        </authorList>
    </citation>
    <scope>NUCLEOTIDE SEQUENCE [LARGE SCALE GENOMIC DNA]</scope>
    <source>
        <strain evidence="2">CECT 7131</strain>
    </source>
</reference>